<sequence length="309" mass="34554">MKKLRALAKLCSIEFFDDPSLLVAVSRRILEVLVLAMPAPVKEKKVRGKKKKGMKKADPRKLEVLDACFALGGACGMVRDFEDMRQYYKRAKEGYEEQLGPDSEKTLEATCGLILVTCSSLGEALQRLRALVERMVGALGVDNAVTLDALNSLGSRLQENGEYEEARKVYERVLAGREKVLGEDHKDTLGTVNNLGTVHNVGLKNYEKALEYYERDLKGYEKTLGKTHPRTLGTVMNIAVLYMDGLKDYGKAEELYQRALEGNEAQLGKDHVHTKGCARNLAVNFAKAGEDLKLRKIIDDYPHLRYLEG</sequence>
<evidence type="ECO:0008006" key="4">
    <source>
        <dbReference type="Google" id="ProtNLM"/>
    </source>
</evidence>
<organism evidence="2 3">
    <name type="scientific">Triparma verrucosa</name>
    <dbReference type="NCBI Taxonomy" id="1606542"/>
    <lineage>
        <taxon>Eukaryota</taxon>
        <taxon>Sar</taxon>
        <taxon>Stramenopiles</taxon>
        <taxon>Ochrophyta</taxon>
        <taxon>Bolidophyceae</taxon>
        <taxon>Parmales</taxon>
        <taxon>Triparmaceae</taxon>
        <taxon>Triparma</taxon>
    </lineage>
</organism>
<name>A0A9W7KTR0_9STRA</name>
<dbReference type="Gene3D" id="1.25.40.10">
    <property type="entry name" value="Tetratricopeptide repeat domain"/>
    <property type="match status" value="1"/>
</dbReference>
<dbReference type="Pfam" id="PF13424">
    <property type="entry name" value="TPR_12"/>
    <property type="match status" value="1"/>
</dbReference>
<evidence type="ECO:0000313" key="2">
    <source>
        <dbReference type="EMBL" id="GMI11016.1"/>
    </source>
</evidence>
<gene>
    <name evidence="2" type="ORF">TrVE_jg3300</name>
</gene>
<dbReference type="InterPro" id="IPR019734">
    <property type="entry name" value="TPR_rpt"/>
</dbReference>
<keyword evidence="3" id="KW-1185">Reference proteome</keyword>
<keyword evidence="1" id="KW-0802">TPR repeat</keyword>
<evidence type="ECO:0000313" key="3">
    <source>
        <dbReference type="Proteomes" id="UP001165160"/>
    </source>
</evidence>
<comment type="caution">
    <text evidence="2">The sequence shown here is derived from an EMBL/GenBank/DDBJ whole genome shotgun (WGS) entry which is preliminary data.</text>
</comment>
<dbReference type="Proteomes" id="UP001165160">
    <property type="component" value="Unassembled WGS sequence"/>
</dbReference>
<reference evidence="3" key="1">
    <citation type="journal article" date="2023" name="Commun. Biol.">
        <title>Genome analysis of Parmales, the sister group of diatoms, reveals the evolutionary specialization of diatoms from phago-mixotrophs to photoautotrophs.</title>
        <authorList>
            <person name="Ban H."/>
            <person name="Sato S."/>
            <person name="Yoshikawa S."/>
            <person name="Yamada K."/>
            <person name="Nakamura Y."/>
            <person name="Ichinomiya M."/>
            <person name="Sato N."/>
            <person name="Blanc-Mathieu R."/>
            <person name="Endo H."/>
            <person name="Kuwata A."/>
            <person name="Ogata H."/>
        </authorList>
    </citation>
    <scope>NUCLEOTIDE SEQUENCE [LARGE SCALE GENOMIC DNA]</scope>
    <source>
        <strain evidence="3">NIES 3699</strain>
    </source>
</reference>
<dbReference type="AlphaFoldDB" id="A0A9W7KTR0"/>
<dbReference type="InterPro" id="IPR053137">
    <property type="entry name" value="NLR-like"/>
</dbReference>
<dbReference type="PROSITE" id="PS50005">
    <property type="entry name" value="TPR"/>
    <property type="match status" value="1"/>
</dbReference>
<dbReference type="SUPFAM" id="SSF48452">
    <property type="entry name" value="TPR-like"/>
    <property type="match status" value="1"/>
</dbReference>
<accession>A0A9W7KTR0</accession>
<dbReference type="InterPro" id="IPR011990">
    <property type="entry name" value="TPR-like_helical_dom_sf"/>
</dbReference>
<proteinExistence type="predicted"/>
<protein>
    <recommendedName>
        <fullName evidence="4">Kinesin light chain</fullName>
    </recommendedName>
</protein>
<dbReference type="Pfam" id="PF13374">
    <property type="entry name" value="TPR_10"/>
    <property type="match status" value="1"/>
</dbReference>
<dbReference type="PANTHER" id="PTHR46082">
    <property type="entry name" value="ATP/GTP-BINDING PROTEIN-RELATED"/>
    <property type="match status" value="1"/>
</dbReference>
<dbReference type="PANTHER" id="PTHR46082:SF6">
    <property type="entry name" value="AAA+ ATPASE DOMAIN-CONTAINING PROTEIN-RELATED"/>
    <property type="match status" value="1"/>
</dbReference>
<evidence type="ECO:0000256" key="1">
    <source>
        <dbReference type="PROSITE-ProRule" id="PRU00339"/>
    </source>
</evidence>
<dbReference type="EMBL" id="BRXX01000424">
    <property type="protein sequence ID" value="GMI11016.1"/>
    <property type="molecule type" value="Genomic_DNA"/>
</dbReference>
<feature type="repeat" description="TPR" evidence="1">
    <location>
        <begin position="147"/>
        <end position="180"/>
    </location>
</feature>